<accession>A0A1D6GJL0</accession>
<protein>
    <submittedName>
        <fullName evidence="2">Protein CASP</fullName>
    </submittedName>
</protein>
<gene>
    <name evidence="2" type="ORF">ZEAMMB73_Zm00001d013444</name>
</gene>
<dbReference type="PANTHER" id="PTHR14043">
    <property type="entry name" value="CCAAT DISPLACEMENT PROTEIN-RELATED"/>
    <property type="match status" value="1"/>
</dbReference>
<sequence>MELKKELQERPTQKLVDDLKKKVQILQAVGYNSIEAEDWELATNGEEMSKLEALLLDKNRKMEHELTQLKVKISEKTSVLEEAEKRIVELTSKVEEQQKLILKLEDDILKGYSSTDRRGSLLNDWDIQEIGSSEASEVISSLVLLITVGIAPHYELWVGNHGLYG</sequence>
<dbReference type="AlphaFoldDB" id="A0A1D6GJL0"/>
<dbReference type="PANTHER" id="PTHR14043:SF2">
    <property type="entry name" value="HOMEOBOX PROTEIN CUT"/>
    <property type="match status" value="1"/>
</dbReference>
<name>A0A1D6GJL0_MAIZE</name>
<keyword evidence="1" id="KW-0175">Coiled coil</keyword>
<organism evidence="2">
    <name type="scientific">Zea mays</name>
    <name type="common">Maize</name>
    <dbReference type="NCBI Taxonomy" id="4577"/>
    <lineage>
        <taxon>Eukaryota</taxon>
        <taxon>Viridiplantae</taxon>
        <taxon>Streptophyta</taxon>
        <taxon>Embryophyta</taxon>
        <taxon>Tracheophyta</taxon>
        <taxon>Spermatophyta</taxon>
        <taxon>Magnoliopsida</taxon>
        <taxon>Liliopsida</taxon>
        <taxon>Poales</taxon>
        <taxon>Poaceae</taxon>
        <taxon>PACMAD clade</taxon>
        <taxon>Panicoideae</taxon>
        <taxon>Andropogonodae</taxon>
        <taxon>Andropogoneae</taxon>
        <taxon>Tripsacinae</taxon>
        <taxon>Zea</taxon>
    </lineage>
</organism>
<dbReference type="EMBL" id="CM000781">
    <property type="protein sequence ID" value="AQK63549.1"/>
    <property type="molecule type" value="Genomic_DNA"/>
</dbReference>
<proteinExistence type="predicted"/>
<dbReference type="ExpressionAtlas" id="A0A1D6GJL0">
    <property type="expression patterns" value="baseline and differential"/>
</dbReference>
<evidence type="ECO:0000313" key="2">
    <source>
        <dbReference type="EMBL" id="AQK63549.1"/>
    </source>
</evidence>
<reference evidence="2" key="1">
    <citation type="submission" date="2015-12" db="EMBL/GenBank/DDBJ databases">
        <title>Update maize B73 reference genome by single molecule sequencing technologies.</title>
        <authorList>
            <consortium name="Maize Genome Sequencing Project"/>
            <person name="Ware D."/>
        </authorList>
    </citation>
    <scope>NUCLEOTIDE SEQUENCE</scope>
    <source>
        <tissue evidence="2">Seedling</tissue>
    </source>
</reference>
<evidence type="ECO:0000256" key="1">
    <source>
        <dbReference type="ARBA" id="ARBA00023054"/>
    </source>
</evidence>